<name>A0A7K1L0R7_9ACTN</name>
<gene>
    <name evidence="1" type="ORF">GNZ18_15635</name>
</gene>
<evidence type="ECO:0000313" key="2">
    <source>
        <dbReference type="Proteomes" id="UP000432015"/>
    </source>
</evidence>
<organism evidence="1 2">
    <name type="scientific">Actinomadura litoris</name>
    <dbReference type="NCBI Taxonomy" id="2678616"/>
    <lineage>
        <taxon>Bacteria</taxon>
        <taxon>Bacillati</taxon>
        <taxon>Actinomycetota</taxon>
        <taxon>Actinomycetes</taxon>
        <taxon>Streptosporangiales</taxon>
        <taxon>Thermomonosporaceae</taxon>
        <taxon>Actinomadura</taxon>
    </lineage>
</organism>
<protein>
    <submittedName>
        <fullName evidence="1">Uncharacterized protein</fullName>
    </submittedName>
</protein>
<evidence type="ECO:0000313" key="1">
    <source>
        <dbReference type="EMBL" id="MUN38028.1"/>
    </source>
</evidence>
<reference evidence="1 2" key="1">
    <citation type="submission" date="2019-11" db="EMBL/GenBank/DDBJ databases">
        <authorList>
            <person name="Cao P."/>
        </authorList>
    </citation>
    <scope>NUCLEOTIDE SEQUENCE [LARGE SCALE GENOMIC DNA]</scope>
    <source>
        <strain evidence="1 2">NEAU-AAG5</strain>
    </source>
</reference>
<accession>A0A7K1L0R7</accession>
<dbReference type="EMBL" id="WOFH01000005">
    <property type="protein sequence ID" value="MUN38028.1"/>
    <property type="molecule type" value="Genomic_DNA"/>
</dbReference>
<keyword evidence="2" id="KW-1185">Reference proteome</keyword>
<sequence>MEQQFAEYVLRAKGIDWRSTGNCSDAAIPTCTSFEGLRWGSLKGLLVFARGSGCEITVTGGTERGHAGGQYSHENGYKLDIATGSCVDGAVTRYPFVGVRRDGAKLYRSPAGALFARESDHWDILFR</sequence>
<dbReference type="Proteomes" id="UP000432015">
    <property type="component" value="Unassembled WGS sequence"/>
</dbReference>
<proteinExistence type="predicted"/>
<comment type="caution">
    <text evidence="1">The sequence shown here is derived from an EMBL/GenBank/DDBJ whole genome shotgun (WGS) entry which is preliminary data.</text>
</comment>
<dbReference type="AlphaFoldDB" id="A0A7K1L0R7"/>